<keyword evidence="7" id="KW-0653">Protein transport</keyword>
<dbReference type="GO" id="GO:0031207">
    <property type="term" value="C:Sec62/Sec63 complex"/>
    <property type="evidence" value="ECO:0007669"/>
    <property type="project" value="EnsemblFungi"/>
</dbReference>
<sequence length="286" mass="32926">MSELNPASTLAIAKLLRHHKELKQRQGLFQSRTVDFFRYKRFVRALESPEYKKKSSNQPDLYPPVTSSEDARTVFILLIKSQLVVPATKLHNHECKANGLKPNKDYPNLVLSNKATLSPNEYYVWNYNPKSFTDYVIVIAVIAILLALVCYPLWPRSMRRSSYYVSMGSLGLIVALLVIAVLRLILYVMSLLFVSKKTGGFWIFPNLFEDCGVLDSFKPLYGFGEVDSYSYQKKMKRIKRNLDKKNKIAQTPSTDKEDIEKEEKNNDDDTTKISKTPKLEEIPEKK</sequence>
<feature type="transmembrane region" description="Helical" evidence="12">
    <location>
        <begin position="135"/>
        <end position="154"/>
    </location>
</feature>
<keyword evidence="9" id="KW-0811">Translocation</keyword>
<keyword evidence="8 12" id="KW-1133">Transmembrane helix</keyword>
<dbReference type="STRING" id="1071378.G0WBG3"/>
<organism evidence="13 14">
    <name type="scientific">Naumovozyma dairenensis (strain ATCC 10597 / BCRC 20456 / CBS 421 / NBRC 0211 / NRRL Y-12639)</name>
    <name type="common">Saccharomyces dairenensis</name>
    <dbReference type="NCBI Taxonomy" id="1071378"/>
    <lineage>
        <taxon>Eukaryota</taxon>
        <taxon>Fungi</taxon>
        <taxon>Dikarya</taxon>
        <taxon>Ascomycota</taxon>
        <taxon>Saccharomycotina</taxon>
        <taxon>Saccharomycetes</taxon>
        <taxon>Saccharomycetales</taxon>
        <taxon>Saccharomycetaceae</taxon>
        <taxon>Naumovozyma</taxon>
    </lineage>
</organism>
<dbReference type="OMA" id="FKPLYGW"/>
<gene>
    <name evidence="13" type="primary">NDAI0E02660</name>
    <name evidence="13" type="ordered locus">NDAI_0E02660</name>
</gene>
<dbReference type="GO" id="GO:0031204">
    <property type="term" value="P:post-translational protein targeting to membrane, translocation"/>
    <property type="evidence" value="ECO:0007669"/>
    <property type="project" value="EnsemblFungi"/>
</dbReference>
<name>G0WBG3_NAUDC</name>
<proteinExistence type="inferred from homology"/>
<accession>G0WBG3</accession>
<evidence type="ECO:0000256" key="9">
    <source>
        <dbReference type="ARBA" id="ARBA00023010"/>
    </source>
</evidence>
<keyword evidence="5 12" id="KW-0812">Transmembrane</keyword>
<evidence type="ECO:0000256" key="11">
    <source>
        <dbReference type="SAM" id="MobiDB-lite"/>
    </source>
</evidence>
<keyword evidence="14" id="KW-1185">Reference proteome</keyword>
<dbReference type="AlphaFoldDB" id="G0WBG3"/>
<protein>
    <recommendedName>
        <fullName evidence="3">Translocation protein SEC62</fullName>
    </recommendedName>
</protein>
<dbReference type="PANTHER" id="PTHR12443">
    <property type="entry name" value="TRANSLOCATION PROTEIN SEC62"/>
    <property type="match status" value="1"/>
</dbReference>
<evidence type="ECO:0000256" key="6">
    <source>
        <dbReference type="ARBA" id="ARBA00022824"/>
    </source>
</evidence>
<evidence type="ECO:0000256" key="2">
    <source>
        <dbReference type="ARBA" id="ARBA00010604"/>
    </source>
</evidence>
<evidence type="ECO:0000256" key="4">
    <source>
        <dbReference type="ARBA" id="ARBA00022448"/>
    </source>
</evidence>
<dbReference type="PANTHER" id="PTHR12443:SF9">
    <property type="entry name" value="TRANSLOCATION PROTEIN SEC62"/>
    <property type="match status" value="1"/>
</dbReference>
<comment type="similarity">
    <text evidence="2">Belongs to the SEC62 family.</text>
</comment>
<dbReference type="KEGG" id="ndi:NDAI_0E02660"/>
<evidence type="ECO:0000313" key="13">
    <source>
        <dbReference type="EMBL" id="CCD25083.1"/>
    </source>
</evidence>
<keyword evidence="4" id="KW-0813">Transport</keyword>
<dbReference type="EMBL" id="HE580271">
    <property type="protein sequence ID" value="CCD25083.1"/>
    <property type="molecule type" value="Genomic_DNA"/>
</dbReference>
<evidence type="ECO:0000256" key="5">
    <source>
        <dbReference type="ARBA" id="ARBA00022692"/>
    </source>
</evidence>
<feature type="transmembrane region" description="Helical" evidence="12">
    <location>
        <begin position="166"/>
        <end position="194"/>
    </location>
</feature>
<evidence type="ECO:0000256" key="10">
    <source>
        <dbReference type="ARBA" id="ARBA00023136"/>
    </source>
</evidence>
<dbReference type="Pfam" id="PF03839">
    <property type="entry name" value="Sec62"/>
    <property type="match status" value="1"/>
</dbReference>
<dbReference type="InterPro" id="IPR004728">
    <property type="entry name" value="Sec62"/>
</dbReference>
<dbReference type="OrthoDB" id="200187at2759"/>
<evidence type="ECO:0000256" key="8">
    <source>
        <dbReference type="ARBA" id="ARBA00022989"/>
    </source>
</evidence>
<dbReference type="eggNOG" id="KOG2927">
    <property type="taxonomic scope" value="Eukaryota"/>
</dbReference>
<dbReference type="GeneID" id="11498661"/>
<evidence type="ECO:0000256" key="1">
    <source>
        <dbReference type="ARBA" id="ARBA00004477"/>
    </source>
</evidence>
<evidence type="ECO:0000313" key="14">
    <source>
        <dbReference type="Proteomes" id="UP000000689"/>
    </source>
</evidence>
<dbReference type="RefSeq" id="XP_003670326.1">
    <property type="nucleotide sequence ID" value="XM_003670278.1"/>
</dbReference>
<feature type="region of interest" description="Disordered" evidence="11">
    <location>
        <begin position="242"/>
        <end position="286"/>
    </location>
</feature>
<reference evidence="13 14" key="1">
    <citation type="journal article" date="2011" name="Proc. Natl. Acad. Sci. U.S.A.">
        <title>Evolutionary erosion of yeast sex chromosomes by mating-type switching accidents.</title>
        <authorList>
            <person name="Gordon J.L."/>
            <person name="Armisen D."/>
            <person name="Proux-Wera E."/>
            <person name="Oheigeartaigh S.S."/>
            <person name="Byrne K.P."/>
            <person name="Wolfe K.H."/>
        </authorList>
    </citation>
    <scope>NUCLEOTIDE SEQUENCE [LARGE SCALE GENOMIC DNA]</scope>
    <source>
        <strain evidence="14">ATCC 10597 / BCRC 20456 / CBS 421 / NBRC 0211 / NRRL Y-12639</strain>
    </source>
</reference>
<dbReference type="InterPro" id="IPR011553">
    <property type="entry name" value="Sec62_asco"/>
</dbReference>
<dbReference type="HOGENOM" id="CLU_040936_1_0_1"/>
<feature type="compositionally biased region" description="Basic and acidic residues" evidence="11">
    <location>
        <begin position="254"/>
        <end position="286"/>
    </location>
</feature>
<evidence type="ECO:0000256" key="7">
    <source>
        <dbReference type="ARBA" id="ARBA00022927"/>
    </source>
</evidence>
<comment type="subcellular location">
    <subcellularLocation>
        <location evidence="1">Endoplasmic reticulum membrane</location>
        <topology evidence="1">Multi-pass membrane protein</topology>
    </subcellularLocation>
</comment>
<evidence type="ECO:0000256" key="12">
    <source>
        <dbReference type="SAM" id="Phobius"/>
    </source>
</evidence>
<dbReference type="GO" id="GO:0008320">
    <property type="term" value="F:protein transmembrane transporter activity"/>
    <property type="evidence" value="ECO:0007669"/>
    <property type="project" value="EnsemblFungi"/>
</dbReference>
<keyword evidence="10 12" id="KW-0472">Membrane</keyword>
<evidence type="ECO:0000256" key="3">
    <source>
        <dbReference type="ARBA" id="ARBA00021257"/>
    </source>
</evidence>
<keyword evidence="6" id="KW-0256">Endoplasmic reticulum</keyword>
<dbReference type="NCBIfam" id="TIGR00869">
    <property type="entry name" value="sec62"/>
    <property type="match status" value="1"/>
</dbReference>
<dbReference type="GO" id="GO:0071256">
    <property type="term" value="C:translocon complex"/>
    <property type="evidence" value="ECO:0007669"/>
    <property type="project" value="EnsemblFungi"/>
</dbReference>
<dbReference type="Proteomes" id="UP000000689">
    <property type="component" value="Chromosome 5"/>
</dbReference>